<evidence type="ECO:0000256" key="2">
    <source>
        <dbReference type="ARBA" id="ARBA00006889"/>
    </source>
</evidence>
<keyword evidence="16" id="KW-1185">Reference proteome</keyword>
<dbReference type="GeneID" id="97766093"/>
<evidence type="ECO:0000256" key="8">
    <source>
        <dbReference type="ARBA" id="ARBA00023237"/>
    </source>
</evidence>
<proteinExistence type="inferred from homology"/>
<evidence type="ECO:0000313" key="16">
    <source>
        <dbReference type="Proteomes" id="UP000187280"/>
    </source>
</evidence>
<gene>
    <name evidence="15" type="ORF">SAMN02982996_03264</name>
</gene>
<evidence type="ECO:0000256" key="1">
    <source>
        <dbReference type="ARBA" id="ARBA00004459"/>
    </source>
</evidence>
<evidence type="ECO:0000256" key="4">
    <source>
        <dbReference type="ARBA" id="ARBA00022729"/>
    </source>
</evidence>
<dbReference type="PROSITE" id="PS51257">
    <property type="entry name" value="PROKAR_LIPOPROTEIN"/>
    <property type="match status" value="1"/>
</dbReference>
<organism evidence="15 16">
    <name type="scientific">Lonsdalea quercina</name>
    <dbReference type="NCBI Taxonomy" id="71657"/>
    <lineage>
        <taxon>Bacteria</taxon>
        <taxon>Pseudomonadati</taxon>
        <taxon>Pseudomonadota</taxon>
        <taxon>Gammaproteobacteria</taxon>
        <taxon>Enterobacterales</taxon>
        <taxon>Pectobacteriaceae</taxon>
        <taxon>Lonsdalea</taxon>
    </lineage>
</organism>
<dbReference type="InterPro" id="IPR002446">
    <property type="entry name" value="Lipocalin_bac"/>
</dbReference>
<dbReference type="InterPro" id="IPR000566">
    <property type="entry name" value="Lipocln_cytosolic_FA-bd_dom"/>
</dbReference>
<dbReference type="PROSITE" id="PS00213">
    <property type="entry name" value="LIPOCALIN"/>
    <property type="match status" value="1"/>
</dbReference>
<comment type="subunit">
    <text evidence="3 12">Homodimer.</text>
</comment>
<name>A0A1H4FVP3_9GAMM</name>
<evidence type="ECO:0000256" key="10">
    <source>
        <dbReference type="ARBA" id="ARBA00057024"/>
    </source>
</evidence>
<keyword evidence="9 12" id="KW-0449">Lipoprotein</keyword>
<evidence type="ECO:0000256" key="3">
    <source>
        <dbReference type="ARBA" id="ARBA00011738"/>
    </source>
</evidence>
<dbReference type="EMBL" id="FNQS01000016">
    <property type="protein sequence ID" value="SEB01354.1"/>
    <property type="molecule type" value="Genomic_DNA"/>
</dbReference>
<evidence type="ECO:0000256" key="5">
    <source>
        <dbReference type="ARBA" id="ARBA00023121"/>
    </source>
</evidence>
<evidence type="ECO:0000256" key="6">
    <source>
        <dbReference type="ARBA" id="ARBA00023136"/>
    </source>
</evidence>
<comment type="similarity">
    <text evidence="2 12">Belongs to the calycin superfamily. Lipocalin family.</text>
</comment>
<feature type="lipid moiety-binding region" description="S-diacylglycerol cysteine" evidence="13">
    <location>
        <position position="19"/>
    </location>
</feature>
<evidence type="ECO:0000259" key="14">
    <source>
        <dbReference type="Pfam" id="PF08212"/>
    </source>
</evidence>
<evidence type="ECO:0000256" key="9">
    <source>
        <dbReference type="ARBA" id="ARBA00023288"/>
    </source>
</evidence>
<accession>A0A1H4FVP3</accession>
<dbReference type="AlphaFoldDB" id="A0A1H4FVP3"/>
<comment type="function">
    <text evidence="10 12">Involved in the storage or transport of lipids necessary for membrane maintenance under stressful conditions. Displays a binding preference for lysophospholipids.</text>
</comment>
<sequence length="183" mass="20854">MKKWKTLVAAMTSLFSSACSTTPPENVDVVKNFDIHRYLGTWYEIARLDHRFERGLDRVTATYHPREDGGITVTNRGFHSQQQRWKESTGKGYLTGDPGTASLKVSFFGPFYGSYNVIALDEAYRYAMICGPNRNYLWILSRTPTLDDAVKQELLATARRYGFDTEQLIWVNQSDEDVAGAKH</sequence>
<feature type="signal peptide" evidence="12">
    <location>
        <begin position="1"/>
        <end position="18"/>
    </location>
</feature>
<dbReference type="eggNOG" id="COG3040">
    <property type="taxonomic scope" value="Bacteria"/>
</dbReference>
<dbReference type="PIRSF" id="PIRSF036893">
    <property type="entry name" value="Lipocalin_ApoD"/>
    <property type="match status" value="1"/>
</dbReference>
<dbReference type="GO" id="GO:0009279">
    <property type="term" value="C:cell outer membrane"/>
    <property type="evidence" value="ECO:0007669"/>
    <property type="project" value="UniProtKB-SubCell"/>
</dbReference>
<dbReference type="InterPro" id="IPR047202">
    <property type="entry name" value="Lipocalin_Blc-like_dom"/>
</dbReference>
<dbReference type="InterPro" id="IPR022271">
    <property type="entry name" value="Lipocalin_ApoD"/>
</dbReference>
<dbReference type="Gene3D" id="2.40.128.20">
    <property type="match status" value="1"/>
</dbReference>
<dbReference type="PANTHER" id="PTHR10612:SF34">
    <property type="entry name" value="APOLIPOPROTEIN D"/>
    <property type="match status" value="1"/>
</dbReference>
<dbReference type="PRINTS" id="PR01171">
    <property type="entry name" value="BCTLIPOCALIN"/>
</dbReference>
<dbReference type="RefSeq" id="WP_026744322.1">
    <property type="nucleotide sequence ID" value="NZ_FNQS01000016.1"/>
</dbReference>
<protein>
    <recommendedName>
        <fullName evidence="11 12">Outer membrane lipoprotein Blc</fullName>
    </recommendedName>
</protein>
<dbReference type="NCBIfam" id="NF007786">
    <property type="entry name" value="PRK10477.1"/>
    <property type="match status" value="1"/>
</dbReference>
<feature type="domain" description="Lipocalin/cytosolic fatty-acid binding" evidence="14">
    <location>
        <begin position="33"/>
        <end position="173"/>
    </location>
</feature>
<reference evidence="15 16" key="1">
    <citation type="submission" date="2016-10" db="EMBL/GenBank/DDBJ databases">
        <authorList>
            <person name="de Groot N.N."/>
        </authorList>
    </citation>
    <scope>NUCLEOTIDE SEQUENCE [LARGE SCALE GENOMIC DNA]</scope>
    <source>
        <strain evidence="15 16">ATCC 29281</strain>
    </source>
</reference>
<evidence type="ECO:0000256" key="13">
    <source>
        <dbReference type="PIRSR" id="PIRSR036893-52"/>
    </source>
</evidence>
<dbReference type="CDD" id="cd19438">
    <property type="entry name" value="lipocalin_Blc-like"/>
    <property type="match status" value="1"/>
</dbReference>
<keyword evidence="4 12" id="KW-0732">Signal</keyword>
<feature type="chain" id="PRO_5013433393" description="Outer membrane lipoprotein Blc" evidence="12">
    <location>
        <begin position="19"/>
        <end position="183"/>
    </location>
</feature>
<dbReference type="Pfam" id="PF08212">
    <property type="entry name" value="Lipocalin_2"/>
    <property type="match status" value="1"/>
</dbReference>
<dbReference type="STRING" id="71657.SAMN02982996_03264"/>
<keyword evidence="5 12" id="KW-0446">Lipid-binding</keyword>
<evidence type="ECO:0000256" key="11">
    <source>
        <dbReference type="ARBA" id="ARBA00071217"/>
    </source>
</evidence>
<dbReference type="Proteomes" id="UP000187280">
    <property type="component" value="Unassembled WGS sequence"/>
</dbReference>
<evidence type="ECO:0000313" key="15">
    <source>
        <dbReference type="EMBL" id="SEB01354.1"/>
    </source>
</evidence>
<keyword evidence="8 12" id="KW-0998">Cell outer membrane</keyword>
<dbReference type="InterPro" id="IPR012674">
    <property type="entry name" value="Calycin"/>
</dbReference>
<dbReference type="FunFam" id="2.40.128.20:FF:000002">
    <property type="entry name" value="Outer membrane lipoprotein Blc"/>
    <property type="match status" value="1"/>
</dbReference>
<keyword evidence="6 12" id="KW-0472">Membrane</keyword>
<dbReference type="InterPro" id="IPR022272">
    <property type="entry name" value="Lipocalin_CS"/>
</dbReference>
<comment type="subcellular location">
    <subcellularLocation>
        <location evidence="1">Cell outer membrane</location>
        <topology evidence="1">Lipid-anchor</topology>
    </subcellularLocation>
</comment>
<dbReference type="GO" id="GO:0006950">
    <property type="term" value="P:response to stress"/>
    <property type="evidence" value="ECO:0007669"/>
    <property type="project" value="UniProtKB-ARBA"/>
</dbReference>
<dbReference type="SUPFAM" id="SSF50814">
    <property type="entry name" value="Lipocalins"/>
    <property type="match status" value="1"/>
</dbReference>
<keyword evidence="7 13" id="KW-0564">Palmitate</keyword>
<dbReference type="PANTHER" id="PTHR10612">
    <property type="entry name" value="APOLIPOPROTEIN D"/>
    <property type="match status" value="1"/>
</dbReference>
<dbReference type="GO" id="GO:0008289">
    <property type="term" value="F:lipid binding"/>
    <property type="evidence" value="ECO:0007669"/>
    <property type="project" value="UniProtKB-UniRule"/>
</dbReference>
<evidence type="ECO:0000256" key="12">
    <source>
        <dbReference type="PIRNR" id="PIRNR036893"/>
    </source>
</evidence>
<evidence type="ECO:0000256" key="7">
    <source>
        <dbReference type="ARBA" id="ARBA00023139"/>
    </source>
</evidence>